<comment type="caution">
    <text evidence="2">The sequence shown here is derived from an EMBL/GenBank/DDBJ whole genome shotgun (WGS) entry which is preliminary data.</text>
</comment>
<dbReference type="SMART" id="SM00530">
    <property type="entry name" value="HTH_XRE"/>
    <property type="match status" value="1"/>
</dbReference>
<dbReference type="Pfam" id="PF19054">
    <property type="entry name" value="DUF5753"/>
    <property type="match status" value="1"/>
</dbReference>
<gene>
    <name evidence="2" type="ORF">SYYSPA8_31445</name>
</gene>
<dbReference type="RefSeq" id="WP_323450872.1">
    <property type="nucleotide sequence ID" value="NZ_BSBI01000016.1"/>
</dbReference>
<dbReference type="InterPro" id="IPR001387">
    <property type="entry name" value="Cro/C1-type_HTH"/>
</dbReference>
<protein>
    <submittedName>
        <fullName evidence="2">Scr1 family TA system antitoxin-like transcriptional regulator</fullName>
    </submittedName>
</protein>
<evidence type="ECO:0000313" key="3">
    <source>
        <dbReference type="Proteomes" id="UP001291653"/>
    </source>
</evidence>
<dbReference type="InterPro" id="IPR010982">
    <property type="entry name" value="Lambda_DNA-bd_dom_sf"/>
</dbReference>
<dbReference type="Gene3D" id="1.10.260.40">
    <property type="entry name" value="lambda repressor-like DNA-binding domains"/>
    <property type="match status" value="1"/>
</dbReference>
<dbReference type="CDD" id="cd00093">
    <property type="entry name" value="HTH_XRE"/>
    <property type="match status" value="1"/>
</dbReference>
<evidence type="ECO:0000313" key="2">
    <source>
        <dbReference type="EMBL" id="GLF98908.1"/>
    </source>
</evidence>
<dbReference type="Pfam" id="PF13560">
    <property type="entry name" value="HTH_31"/>
    <property type="match status" value="1"/>
</dbReference>
<accession>A0ABQ5P8L5</accession>
<dbReference type="SUPFAM" id="SSF47413">
    <property type="entry name" value="lambda repressor-like DNA-binding domains"/>
    <property type="match status" value="1"/>
</dbReference>
<reference evidence="2 3" key="1">
    <citation type="submission" date="2022-10" db="EMBL/GenBank/DDBJ databases">
        <title>Draft genome sequence of Streptomyces sp. YSPA8.</title>
        <authorList>
            <person name="Moriuchi R."/>
            <person name="Dohra H."/>
            <person name="Yamamura H."/>
            <person name="Kodani S."/>
        </authorList>
    </citation>
    <scope>NUCLEOTIDE SEQUENCE [LARGE SCALE GENOMIC DNA]</scope>
    <source>
        <strain evidence="2 3">YSPA8</strain>
    </source>
</reference>
<keyword evidence="3" id="KW-1185">Reference proteome</keyword>
<dbReference type="EMBL" id="BSBI01000016">
    <property type="protein sequence ID" value="GLF98908.1"/>
    <property type="molecule type" value="Genomic_DNA"/>
</dbReference>
<dbReference type="Proteomes" id="UP001291653">
    <property type="component" value="Unassembled WGS sequence"/>
</dbReference>
<organism evidence="2 3">
    <name type="scientific">Streptomyces yaizuensis</name>
    <dbReference type="NCBI Taxonomy" id="2989713"/>
    <lineage>
        <taxon>Bacteria</taxon>
        <taxon>Bacillati</taxon>
        <taxon>Actinomycetota</taxon>
        <taxon>Actinomycetes</taxon>
        <taxon>Kitasatosporales</taxon>
        <taxon>Streptomycetaceae</taxon>
        <taxon>Streptomyces</taxon>
    </lineage>
</organism>
<sequence length="279" mass="30703">MANVKELDPSASQLAAFGARIRGSRTARGWKQRDLASQMGFSPTQISHVETGRKMASWRFARSADAAFGFEGTDESFERELGKMKHGVLFEGFPQYVAYEARAIEIRIFNAGLIPGLLQTPAYVAAVEAGVVKRGASTPDQAEERINLLAERQAALVRPTPPTVIAVLDESCLRRPVGGPEVMDRQFAHLIAFAEQPNTILQVAPYALGEHCPFNRMTILLTLPDHSVVSYVESQIQGHLSREIASVRPLMRAYHQLQGASLSQADSVDMIEQMRKGTQ</sequence>
<feature type="domain" description="HTH cro/C1-type" evidence="1">
    <location>
        <begin position="21"/>
        <end position="57"/>
    </location>
</feature>
<dbReference type="PROSITE" id="PS50943">
    <property type="entry name" value="HTH_CROC1"/>
    <property type="match status" value="1"/>
</dbReference>
<dbReference type="InterPro" id="IPR043917">
    <property type="entry name" value="DUF5753"/>
</dbReference>
<evidence type="ECO:0000259" key="1">
    <source>
        <dbReference type="PROSITE" id="PS50943"/>
    </source>
</evidence>
<proteinExistence type="predicted"/>
<name>A0ABQ5P8L5_9ACTN</name>